<dbReference type="EMBL" id="CABDUW010000268">
    <property type="protein sequence ID" value="VTJ64460.1"/>
    <property type="molecule type" value="Genomic_DNA"/>
</dbReference>
<gene>
    <name evidence="2" type="ORF">GHT09_017865</name>
    <name evidence="3" type="ORF">MONAX_5E008123</name>
</gene>
<dbReference type="EMBL" id="WJEC01006941">
    <property type="protein sequence ID" value="KAF7470833.1"/>
    <property type="molecule type" value="Genomic_DNA"/>
</dbReference>
<accession>A0A5E4B5P6</accession>
<reference evidence="2" key="2">
    <citation type="submission" date="2020-08" db="EMBL/GenBank/DDBJ databases">
        <authorList>
            <person name="Shumante A."/>
            <person name="Zimin A.V."/>
            <person name="Puiu D."/>
            <person name="Salzberg S.L."/>
        </authorList>
    </citation>
    <scope>NUCLEOTIDE SEQUENCE</scope>
    <source>
        <strain evidence="2">WC2-LM</strain>
        <tissue evidence="2">Liver</tissue>
    </source>
</reference>
<proteinExistence type="predicted"/>
<sequence>MVSRAPIMMQYSEVKTRLAKIPNGVSHNFEQPRPPALPGSRRSATGRNLAGAFVPNLDSGLGAVSGALSFPRPLDLNQVGTTARAEPPSWKGEDPTGSTTLGAACLQERHQQLLSA</sequence>
<name>A0A5E4B5P6_MARMO</name>
<organism evidence="3 4">
    <name type="scientific">Marmota monax</name>
    <name type="common">Woodchuck</name>
    <dbReference type="NCBI Taxonomy" id="9995"/>
    <lineage>
        <taxon>Eukaryota</taxon>
        <taxon>Metazoa</taxon>
        <taxon>Chordata</taxon>
        <taxon>Craniata</taxon>
        <taxon>Vertebrata</taxon>
        <taxon>Euteleostomi</taxon>
        <taxon>Mammalia</taxon>
        <taxon>Eutheria</taxon>
        <taxon>Euarchontoglires</taxon>
        <taxon>Glires</taxon>
        <taxon>Rodentia</taxon>
        <taxon>Sciuromorpha</taxon>
        <taxon>Sciuridae</taxon>
        <taxon>Xerinae</taxon>
        <taxon>Marmotini</taxon>
        <taxon>Marmota</taxon>
    </lineage>
</organism>
<keyword evidence="4" id="KW-1185">Reference proteome</keyword>
<evidence type="ECO:0000313" key="4">
    <source>
        <dbReference type="Proteomes" id="UP000335636"/>
    </source>
</evidence>
<feature type="region of interest" description="Disordered" evidence="1">
    <location>
        <begin position="78"/>
        <end position="101"/>
    </location>
</feature>
<dbReference type="AlphaFoldDB" id="A0A5E4B5P6"/>
<reference evidence="3 4" key="1">
    <citation type="submission" date="2019-04" db="EMBL/GenBank/DDBJ databases">
        <authorList>
            <person name="Alioto T."/>
            <person name="Alioto T."/>
        </authorList>
    </citation>
    <scope>NUCLEOTIDE SEQUENCE [LARGE SCALE GENOMIC DNA]</scope>
</reference>
<feature type="region of interest" description="Disordered" evidence="1">
    <location>
        <begin position="24"/>
        <end position="46"/>
    </location>
</feature>
<evidence type="ECO:0000313" key="2">
    <source>
        <dbReference type="EMBL" id="KAF7470833.1"/>
    </source>
</evidence>
<evidence type="ECO:0000313" key="3">
    <source>
        <dbReference type="EMBL" id="VTJ64460.1"/>
    </source>
</evidence>
<dbReference type="Proteomes" id="UP000662637">
    <property type="component" value="Unassembled WGS sequence"/>
</dbReference>
<dbReference type="Proteomes" id="UP000335636">
    <property type="component" value="Unassembled WGS sequence"/>
</dbReference>
<protein>
    <submittedName>
        <fullName evidence="3">Uncharacterized protein</fullName>
    </submittedName>
</protein>
<evidence type="ECO:0000256" key="1">
    <source>
        <dbReference type="SAM" id="MobiDB-lite"/>
    </source>
</evidence>